<dbReference type="RefSeq" id="XP_031000863.1">
    <property type="nucleotide sequence ID" value="XM_031154068.1"/>
</dbReference>
<name>A0A8H8TVB5_9HELO</name>
<organism evidence="1 2">
    <name type="scientific">Lachnellula hyalina</name>
    <dbReference type="NCBI Taxonomy" id="1316788"/>
    <lineage>
        <taxon>Eukaryota</taxon>
        <taxon>Fungi</taxon>
        <taxon>Dikarya</taxon>
        <taxon>Ascomycota</taxon>
        <taxon>Pezizomycotina</taxon>
        <taxon>Leotiomycetes</taxon>
        <taxon>Helotiales</taxon>
        <taxon>Lachnaceae</taxon>
        <taxon>Lachnellula</taxon>
    </lineage>
</organism>
<proteinExistence type="predicted"/>
<dbReference type="GeneID" id="41989362"/>
<sequence>MPEEASAAVRNRLYIAGISIRCEKHYTTRPTAQYTSTTAAKRLSASYAGKNIRRNSMHALYAMLRVDASTKILQVNLNSAAYNTESAL</sequence>
<comment type="caution">
    <text evidence="1">The sequence shown here is derived from an EMBL/GenBank/DDBJ whole genome shotgun (WGS) entry which is preliminary data.</text>
</comment>
<reference evidence="1 2" key="1">
    <citation type="submission" date="2018-05" db="EMBL/GenBank/DDBJ databases">
        <title>Genome sequencing and assembly of the regulated plant pathogen Lachnellula willkommii and related sister species for the development of diagnostic species identification markers.</title>
        <authorList>
            <person name="Giroux E."/>
            <person name="Bilodeau G."/>
        </authorList>
    </citation>
    <scope>NUCLEOTIDE SEQUENCE [LARGE SCALE GENOMIC DNA]</scope>
    <source>
        <strain evidence="1 2">CBS 185.66</strain>
    </source>
</reference>
<accession>A0A8H8TVB5</accession>
<dbReference type="EMBL" id="QGMH01000418">
    <property type="protein sequence ID" value="TVY22075.1"/>
    <property type="molecule type" value="Genomic_DNA"/>
</dbReference>
<evidence type="ECO:0000313" key="1">
    <source>
        <dbReference type="EMBL" id="TVY22075.1"/>
    </source>
</evidence>
<evidence type="ECO:0000313" key="2">
    <source>
        <dbReference type="Proteomes" id="UP000431533"/>
    </source>
</evidence>
<dbReference type="Proteomes" id="UP000431533">
    <property type="component" value="Unassembled WGS sequence"/>
</dbReference>
<protein>
    <submittedName>
        <fullName evidence="1">Uncharacterized protein</fullName>
    </submittedName>
</protein>
<dbReference type="OrthoDB" id="3558767at2759"/>
<gene>
    <name evidence="1" type="ORF">LHYA1_G009164</name>
</gene>
<dbReference type="AlphaFoldDB" id="A0A8H8TVB5"/>
<keyword evidence="2" id="KW-1185">Reference proteome</keyword>